<dbReference type="KEGG" id="sdyn:Mal52_56950"/>
<gene>
    <name evidence="2" type="ORF">Mal52_56950</name>
</gene>
<proteinExistence type="predicted"/>
<dbReference type="EMBL" id="CP036276">
    <property type="protein sequence ID" value="QDU47167.1"/>
    <property type="molecule type" value="Genomic_DNA"/>
</dbReference>
<evidence type="ECO:0000313" key="2">
    <source>
        <dbReference type="EMBL" id="QDU47167.1"/>
    </source>
</evidence>
<keyword evidence="3" id="KW-1185">Reference proteome</keyword>
<feature type="transmembrane region" description="Helical" evidence="1">
    <location>
        <begin position="147"/>
        <end position="168"/>
    </location>
</feature>
<accession>A0A517ZXG5</accession>
<evidence type="ECO:0000256" key="1">
    <source>
        <dbReference type="SAM" id="Phobius"/>
    </source>
</evidence>
<dbReference type="AlphaFoldDB" id="A0A517ZXG5"/>
<dbReference type="RefSeq" id="WP_145379877.1">
    <property type="nucleotide sequence ID" value="NZ_CP036276.1"/>
</dbReference>
<name>A0A517ZXG5_9PLAN</name>
<feature type="transmembrane region" description="Helical" evidence="1">
    <location>
        <begin position="174"/>
        <end position="195"/>
    </location>
</feature>
<keyword evidence="1" id="KW-0472">Membrane</keyword>
<sequence>MCRRAIGIASQEVVEESSIETTREQSQRDAVVDLLLCPMCGVASPVGSMSCPNCGEDFGTPTGSMWREGKKTLVMHKTAEMPNRCVKSNQPSTRYLKRKLSWHHPGWYALIVVCNMIVYVIAALIVRKTATIYVGLSEEWFARRQRAILISWALSLLGIALLVTGIALVDESEYAVAMIPLGIILLLGGLIYGVVTARIVEVKKIKDDYIWLNGCCAEYLDELPEWTGELL</sequence>
<evidence type="ECO:0000313" key="3">
    <source>
        <dbReference type="Proteomes" id="UP000319383"/>
    </source>
</evidence>
<reference evidence="2 3" key="1">
    <citation type="submission" date="2019-02" db="EMBL/GenBank/DDBJ databases">
        <title>Deep-cultivation of Planctomycetes and their phenomic and genomic characterization uncovers novel biology.</title>
        <authorList>
            <person name="Wiegand S."/>
            <person name="Jogler M."/>
            <person name="Boedeker C."/>
            <person name="Pinto D."/>
            <person name="Vollmers J."/>
            <person name="Rivas-Marin E."/>
            <person name="Kohn T."/>
            <person name="Peeters S.H."/>
            <person name="Heuer A."/>
            <person name="Rast P."/>
            <person name="Oberbeckmann S."/>
            <person name="Bunk B."/>
            <person name="Jeske O."/>
            <person name="Meyerdierks A."/>
            <person name="Storesund J.E."/>
            <person name="Kallscheuer N."/>
            <person name="Luecker S."/>
            <person name="Lage O.M."/>
            <person name="Pohl T."/>
            <person name="Merkel B.J."/>
            <person name="Hornburger P."/>
            <person name="Mueller R.-W."/>
            <person name="Bruemmer F."/>
            <person name="Labrenz M."/>
            <person name="Spormann A.M."/>
            <person name="Op den Camp H."/>
            <person name="Overmann J."/>
            <person name="Amann R."/>
            <person name="Jetten M.S.M."/>
            <person name="Mascher T."/>
            <person name="Medema M.H."/>
            <person name="Devos D.P."/>
            <person name="Kaster A.-K."/>
            <person name="Ovreas L."/>
            <person name="Rohde M."/>
            <person name="Galperin M.Y."/>
            <person name="Jogler C."/>
        </authorList>
    </citation>
    <scope>NUCLEOTIDE SEQUENCE [LARGE SCALE GENOMIC DNA]</scope>
    <source>
        <strain evidence="2 3">Mal52</strain>
    </source>
</reference>
<protein>
    <submittedName>
        <fullName evidence="2">Uncharacterized protein</fullName>
    </submittedName>
</protein>
<feature type="transmembrane region" description="Helical" evidence="1">
    <location>
        <begin position="106"/>
        <end position="126"/>
    </location>
</feature>
<dbReference type="Proteomes" id="UP000319383">
    <property type="component" value="Chromosome"/>
</dbReference>
<organism evidence="2 3">
    <name type="scientific">Symmachiella dynata</name>
    <dbReference type="NCBI Taxonomy" id="2527995"/>
    <lineage>
        <taxon>Bacteria</taxon>
        <taxon>Pseudomonadati</taxon>
        <taxon>Planctomycetota</taxon>
        <taxon>Planctomycetia</taxon>
        <taxon>Planctomycetales</taxon>
        <taxon>Planctomycetaceae</taxon>
        <taxon>Symmachiella</taxon>
    </lineage>
</organism>
<keyword evidence="1" id="KW-1133">Transmembrane helix</keyword>
<keyword evidence="1" id="KW-0812">Transmembrane</keyword>